<dbReference type="Proteomes" id="UP001596297">
    <property type="component" value="Unassembled WGS sequence"/>
</dbReference>
<sequence length="45" mass="4788">MISGLFFLSLGLYLANTGQGLLGLALVVLACAFRALYRNEPEVTA</sequence>
<dbReference type="RefSeq" id="WP_380082708.1">
    <property type="nucleotide sequence ID" value="NZ_JBHSWD010000001.1"/>
</dbReference>
<evidence type="ECO:0000313" key="1">
    <source>
        <dbReference type="EMBL" id="MFC6591702.1"/>
    </source>
</evidence>
<protein>
    <submittedName>
        <fullName evidence="1">Uncharacterized protein</fullName>
    </submittedName>
</protein>
<accession>A0ABW1YDX8</accession>
<name>A0ABW1YDX8_9DEIO</name>
<comment type="caution">
    <text evidence="1">The sequence shown here is derived from an EMBL/GenBank/DDBJ whole genome shotgun (WGS) entry which is preliminary data.</text>
</comment>
<proteinExistence type="predicted"/>
<dbReference type="EMBL" id="JBHSWD010000001">
    <property type="protein sequence ID" value="MFC6591702.1"/>
    <property type="molecule type" value="Genomic_DNA"/>
</dbReference>
<gene>
    <name evidence="1" type="ORF">ACFP81_06530</name>
</gene>
<organism evidence="1 2">
    <name type="scientific">Deinococcus lacus</name>
    <dbReference type="NCBI Taxonomy" id="392561"/>
    <lineage>
        <taxon>Bacteria</taxon>
        <taxon>Thermotogati</taxon>
        <taxon>Deinococcota</taxon>
        <taxon>Deinococci</taxon>
        <taxon>Deinococcales</taxon>
        <taxon>Deinococcaceae</taxon>
        <taxon>Deinococcus</taxon>
    </lineage>
</organism>
<reference evidence="2" key="1">
    <citation type="journal article" date="2019" name="Int. J. Syst. Evol. Microbiol.">
        <title>The Global Catalogue of Microorganisms (GCM) 10K type strain sequencing project: providing services to taxonomists for standard genome sequencing and annotation.</title>
        <authorList>
            <consortium name="The Broad Institute Genomics Platform"/>
            <consortium name="The Broad Institute Genome Sequencing Center for Infectious Disease"/>
            <person name="Wu L."/>
            <person name="Ma J."/>
        </authorList>
    </citation>
    <scope>NUCLEOTIDE SEQUENCE [LARGE SCALE GENOMIC DNA]</scope>
    <source>
        <strain evidence="2">CGMCC 1.15772</strain>
    </source>
</reference>
<evidence type="ECO:0000313" key="2">
    <source>
        <dbReference type="Proteomes" id="UP001596297"/>
    </source>
</evidence>
<keyword evidence="2" id="KW-1185">Reference proteome</keyword>